<gene>
    <name evidence="3" type="ORF">GON04_00415</name>
</gene>
<reference evidence="3 4" key="1">
    <citation type="submission" date="2019-12" db="EMBL/GenBank/DDBJ databases">
        <authorList>
            <person name="Huq M.A."/>
        </authorList>
    </citation>
    <scope>NUCLEOTIDE SEQUENCE [LARGE SCALE GENOMIC DNA]</scope>
    <source>
        <strain evidence="3 4">MAH-25</strain>
    </source>
</reference>
<accession>A0A6N8IMI5</accession>
<dbReference type="PANTHER" id="PTHR13789:SF309">
    <property type="entry name" value="PUTATIVE (AFU_ORTHOLOGUE AFUA_6G14510)-RELATED"/>
    <property type="match status" value="1"/>
</dbReference>
<keyword evidence="4" id="KW-1185">Reference proteome</keyword>
<dbReference type="InterPro" id="IPR050493">
    <property type="entry name" value="FAD-dep_Monooxygenase_BioMet"/>
</dbReference>
<dbReference type="Proteomes" id="UP000469385">
    <property type="component" value="Unassembled WGS sequence"/>
</dbReference>
<protein>
    <submittedName>
        <fullName evidence="3">FAD-dependent monooxygenase</fullName>
    </submittedName>
</protein>
<dbReference type="SUPFAM" id="SSF51905">
    <property type="entry name" value="FAD/NAD(P)-binding domain"/>
    <property type="match status" value="1"/>
</dbReference>
<evidence type="ECO:0000313" key="4">
    <source>
        <dbReference type="Proteomes" id="UP000469385"/>
    </source>
</evidence>
<keyword evidence="1" id="KW-0560">Oxidoreductase</keyword>
<dbReference type="AlphaFoldDB" id="A0A6N8IMI5"/>
<proteinExistence type="predicted"/>
<dbReference type="EMBL" id="WSEL01000002">
    <property type="protein sequence ID" value="MVQ27892.1"/>
    <property type="molecule type" value="Genomic_DNA"/>
</dbReference>
<dbReference type="PANTHER" id="PTHR13789">
    <property type="entry name" value="MONOOXYGENASE"/>
    <property type="match status" value="1"/>
</dbReference>
<comment type="caution">
    <text evidence="3">The sequence shown here is derived from an EMBL/GenBank/DDBJ whole genome shotgun (WGS) entry which is preliminary data.</text>
</comment>
<name>A0A6N8IMI5_9BURK</name>
<sequence>MSARLKVAIVGCGVAGSVLGYSLSRRPDVEVVCYERATPDDHSEAGTGLNVGPNAIKMLDALEPELARQVVAASYDWLHWTCSDTAGRTIFDFPLSDCADRPGIRIRWSELYRVLRAPLAGVARFGTQVLGVARDPARPATYAVDYRAADGVARRDDGFDLVVATDGRYSALRPQFAGAWTPRHVASCIFRLLVPDTSGGLMGDYAWWFNGNRRLLAFKVPPGQVYIAGSFPLPQPGAEIPAADKAPDAMARHFYPEAARPCPEVAWMVEQLTDQHDQIHWARLQETPPLFAAPHDAVLFLGDSAHGMVPTLGQGATQAVEDACVAAAVIRDALAARAAVAGPPVDLHAITAEISRRRLQRIEWVMALSLEATKAMLPDGEPRRDMGRLRDPEWQGSLTRLWSVAEPARILREGTA</sequence>
<evidence type="ECO:0000256" key="2">
    <source>
        <dbReference type="ARBA" id="ARBA00023033"/>
    </source>
</evidence>
<dbReference type="RefSeq" id="WP_157396035.1">
    <property type="nucleotide sequence ID" value="NZ_WSEL01000002.1"/>
</dbReference>
<evidence type="ECO:0000256" key="1">
    <source>
        <dbReference type="ARBA" id="ARBA00023002"/>
    </source>
</evidence>
<keyword evidence="2 3" id="KW-0503">Monooxygenase</keyword>
<organism evidence="3 4">
    <name type="scientific">Ramlibacter pinisoli</name>
    <dbReference type="NCBI Taxonomy" id="2682844"/>
    <lineage>
        <taxon>Bacteria</taxon>
        <taxon>Pseudomonadati</taxon>
        <taxon>Pseudomonadota</taxon>
        <taxon>Betaproteobacteria</taxon>
        <taxon>Burkholderiales</taxon>
        <taxon>Comamonadaceae</taxon>
        <taxon>Ramlibacter</taxon>
    </lineage>
</organism>
<dbReference type="PRINTS" id="PR00420">
    <property type="entry name" value="RNGMNOXGNASE"/>
</dbReference>
<dbReference type="InterPro" id="IPR036188">
    <property type="entry name" value="FAD/NAD-bd_sf"/>
</dbReference>
<dbReference type="GO" id="GO:0004497">
    <property type="term" value="F:monooxygenase activity"/>
    <property type="evidence" value="ECO:0007669"/>
    <property type="project" value="UniProtKB-KW"/>
</dbReference>
<evidence type="ECO:0000313" key="3">
    <source>
        <dbReference type="EMBL" id="MVQ27892.1"/>
    </source>
</evidence>
<dbReference type="Gene3D" id="3.50.50.60">
    <property type="entry name" value="FAD/NAD(P)-binding domain"/>
    <property type="match status" value="1"/>
</dbReference>